<proteinExistence type="predicted"/>
<dbReference type="InterPro" id="IPR036259">
    <property type="entry name" value="MFS_trans_sf"/>
</dbReference>
<dbReference type="Pfam" id="PF07690">
    <property type="entry name" value="MFS_1"/>
    <property type="match status" value="1"/>
</dbReference>
<dbReference type="EMBL" id="JAQQLF010000007">
    <property type="protein sequence ID" value="MDC7717001.1"/>
    <property type="molecule type" value="Genomic_DNA"/>
</dbReference>
<feature type="transmembrane region" description="Helical" evidence="4">
    <location>
        <begin position="232"/>
        <end position="251"/>
    </location>
</feature>
<evidence type="ECO:0000256" key="1">
    <source>
        <dbReference type="ARBA" id="ARBA00022692"/>
    </source>
</evidence>
<feature type="transmembrane region" description="Helical" evidence="4">
    <location>
        <begin position="21"/>
        <end position="41"/>
    </location>
</feature>
<dbReference type="PANTHER" id="PTHR23547">
    <property type="entry name" value="MAJOR FACILITATOR SUPERFAMILY DOMAIN, GENERAL SUBSTRATE TRANSPORTER"/>
    <property type="match status" value="1"/>
</dbReference>
<feature type="transmembrane region" description="Helical" evidence="4">
    <location>
        <begin position="84"/>
        <end position="107"/>
    </location>
</feature>
<dbReference type="NCBIfam" id="NF033734">
    <property type="entry name" value="MFS_ArsJ"/>
    <property type="match status" value="1"/>
</dbReference>
<dbReference type="InterPro" id="IPR011701">
    <property type="entry name" value="MFS"/>
</dbReference>
<evidence type="ECO:0000256" key="3">
    <source>
        <dbReference type="ARBA" id="ARBA00023136"/>
    </source>
</evidence>
<evidence type="ECO:0000256" key="4">
    <source>
        <dbReference type="SAM" id="Phobius"/>
    </source>
</evidence>
<feature type="transmembrane region" description="Helical" evidence="4">
    <location>
        <begin position="314"/>
        <end position="339"/>
    </location>
</feature>
<keyword evidence="3 4" id="KW-0472">Membrane</keyword>
<sequence>MQTLSTLSPAIRQYLLVTANYWAFTLTDGALRMLVVLHFHQLGYAPLQIAVLFLFYEVFGVVTNLVGGYLGARLGLNRTMNLGLALQVLALLMLAAPAAMLTVPYVMASQALSGMAKDLNKMSAKSSIKLLVPDGEQGTLYRWVALLTGSKNALKGVGFFLGGALLATLGFGGAVLGMAAVLAAIWLFSLCQLRPDLGKAKAKPKFRELLSKSPAINRLSAVRLFLFGARDVWFVVALPVYLGTVFGWDVWQVGGFLAAWVIGYGVVQTLAPAITGKKQGRVPDGRSAFVWAATLAGLPAAMALGLAAGWPAGWVVPGGLALFGVLFAVNSSLHSYLIVSYAKADGVSLDVGFYYMSNAMGRLIGTVLSGWVYQQYGLGACLWLSTLFITVAALVSLALPQHAANPARENA</sequence>
<keyword evidence="6" id="KW-1185">Reference proteome</keyword>
<dbReference type="PANTHER" id="PTHR23547:SF1">
    <property type="entry name" value="MAJOR FACILITATOR SUPERFAMILY MFS_1"/>
    <property type="match status" value="1"/>
</dbReference>
<organism evidence="5 6">
    <name type="scientific">Vogesella aquatica</name>
    <dbReference type="NCBI Taxonomy" id="2984206"/>
    <lineage>
        <taxon>Bacteria</taxon>
        <taxon>Pseudomonadati</taxon>
        <taxon>Pseudomonadota</taxon>
        <taxon>Betaproteobacteria</taxon>
        <taxon>Neisseriales</taxon>
        <taxon>Chromobacteriaceae</taxon>
        <taxon>Vogesella</taxon>
    </lineage>
</organism>
<evidence type="ECO:0000256" key="2">
    <source>
        <dbReference type="ARBA" id="ARBA00022989"/>
    </source>
</evidence>
<name>A0ABT5IWS4_9NEIS</name>
<feature type="transmembrane region" description="Helical" evidence="4">
    <location>
        <begin position="159"/>
        <end position="188"/>
    </location>
</feature>
<reference evidence="5 6" key="1">
    <citation type="submission" date="2023-01" db="EMBL/GenBank/DDBJ databases">
        <title>Novel species of the genus Vogesella isolated from rivers.</title>
        <authorList>
            <person name="Lu H."/>
        </authorList>
    </citation>
    <scope>NUCLEOTIDE SEQUENCE [LARGE SCALE GENOMIC DNA]</scope>
    <source>
        <strain evidence="5 6">DC21W</strain>
    </source>
</reference>
<dbReference type="InterPro" id="IPR047769">
    <property type="entry name" value="MFS_ArsJ"/>
</dbReference>
<gene>
    <name evidence="5" type="primary">arsJ</name>
    <name evidence="5" type="ORF">PQU95_07205</name>
</gene>
<feature type="transmembrane region" description="Helical" evidence="4">
    <location>
        <begin position="257"/>
        <end position="276"/>
    </location>
</feature>
<feature type="transmembrane region" description="Helical" evidence="4">
    <location>
        <begin position="377"/>
        <end position="399"/>
    </location>
</feature>
<dbReference type="SUPFAM" id="SSF103473">
    <property type="entry name" value="MFS general substrate transporter"/>
    <property type="match status" value="1"/>
</dbReference>
<keyword evidence="2 4" id="KW-1133">Transmembrane helix</keyword>
<comment type="caution">
    <text evidence="5">The sequence shown here is derived from an EMBL/GenBank/DDBJ whole genome shotgun (WGS) entry which is preliminary data.</text>
</comment>
<protein>
    <submittedName>
        <fullName evidence="5">Organoarsenical effux MFS transporter ArsJ</fullName>
    </submittedName>
</protein>
<feature type="transmembrane region" description="Helical" evidence="4">
    <location>
        <begin position="47"/>
        <end position="72"/>
    </location>
</feature>
<accession>A0ABT5IWS4</accession>
<dbReference type="Gene3D" id="1.20.1250.20">
    <property type="entry name" value="MFS general substrate transporter like domains"/>
    <property type="match status" value="2"/>
</dbReference>
<feature type="transmembrane region" description="Helical" evidence="4">
    <location>
        <begin position="288"/>
        <end position="308"/>
    </location>
</feature>
<dbReference type="Proteomes" id="UP001219956">
    <property type="component" value="Unassembled WGS sequence"/>
</dbReference>
<dbReference type="RefSeq" id="WP_272751355.1">
    <property type="nucleotide sequence ID" value="NZ_JAQQLF010000007.1"/>
</dbReference>
<keyword evidence="1 4" id="KW-0812">Transmembrane</keyword>
<feature type="transmembrane region" description="Helical" evidence="4">
    <location>
        <begin position="351"/>
        <end position="371"/>
    </location>
</feature>
<evidence type="ECO:0000313" key="6">
    <source>
        <dbReference type="Proteomes" id="UP001219956"/>
    </source>
</evidence>
<evidence type="ECO:0000313" key="5">
    <source>
        <dbReference type="EMBL" id="MDC7717001.1"/>
    </source>
</evidence>